<protein>
    <recommendedName>
        <fullName evidence="1">F-box domain-containing protein</fullName>
    </recommendedName>
</protein>
<dbReference type="InterPro" id="IPR001810">
    <property type="entry name" value="F-box_dom"/>
</dbReference>
<dbReference type="Proteomes" id="UP001159364">
    <property type="component" value="Linkage Group LG07"/>
</dbReference>
<evidence type="ECO:0000259" key="1">
    <source>
        <dbReference type="PROSITE" id="PS50181"/>
    </source>
</evidence>
<organism evidence="2 3">
    <name type="scientific">Erythroxylum novogranatense</name>
    <dbReference type="NCBI Taxonomy" id="1862640"/>
    <lineage>
        <taxon>Eukaryota</taxon>
        <taxon>Viridiplantae</taxon>
        <taxon>Streptophyta</taxon>
        <taxon>Embryophyta</taxon>
        <taxon>Tracheophyta</taxon>
        <taxon>Spermatophyta</taxon>
        <taxon>Magnoliopsida</taxon>
        <taxon>eudicotyledons</taxon>
        <taxon>Gunneridae</taxon>
        <taxon>Pentapetalae</taxon>
        <taxon>rosids</taxon>
        <taxon>fabids</taxon>
        <taxon>Malpighiales</taxon>
        <taxon>Erythroxylaceae</taxon>
        <taxon>Erythroxylum</taxon>
    </lineage>
</organism>
<gene>
    <name evidence="2" type="ORF">K2173_007206</name>
</gene>
<dbReference type="PROSITE" id="PS50181">
    <property type="entry name" value="FBOX"/>
    <property type="match status" value="1"/>
</dbReference>
<name>A0AAV8SYM3_9ROSI</name>
<evidence type="ECO:0000313" key="2">
    <source>
        <dbReference type="EMBL" id="KAJ8759577.1"/>
    </source>
</evidence>
<dbReference type="PANTHER" id="PTHR31672:SF13">
    <property type="entry name" value="F-BOX PROTEIN CPR30-LIKE"/>
    <property type="match status" value="1"/>
</dbReference>
<feature type="domain" description="F-box" evidence="1">
    <location>
        <begin position="1"/>
        <end position="45"/>
    </location>
</feature>
<dbReference type="EMBL" id="JAIWQS010000007">
    <property type="protein sequence ID" value="KAJ8759577.1"/>
    <property type="molecule type" value="Genomic_DNA"/>
</dbReference>
<dbReference type="AlphaFoldDB" id="A0AAV8SYM3"/>
<dbReference type="InterPro" id="IPR013187">
    <property type="entry name" value="F-box-assoc_dom_typ3"/>
</dbReference>
<reference evidence="2 3" key="1">
    <citation type="submission" date="2021-09" db="EMBL/GenBank/DDBJ databases">
        <title>Genomic insights and catalytic innovation underlie evolution of tropane alkaloids biosynthesis.</title>
        <authorList>
            <person name="Wang Y.-J."/>
            <person name="Tian T."/>
            <person name="Huang J.-P."/>
            <person name="Huang S.-X."/>
        </authorList>
    </citation>
    <scope>NUCLEOTIDE SEQUENCE [LARGE SCALE GENOMIC DNA]</scope>
    <source>
        <strain evidence="2">KIB-2018</strain>
        <tissue evidence="2">Leaf</tissue>
    </source>
</reference>
<dbReference type="InterPro" id="IPR017451">
    <property type="entry name" value="F-box-assoc_interact_dom"/>
</dbReference>
<dbReference type="PANTHER" id="PTHR31672">
    <property type="entry name" value="BNACNNG10540D PROTEIN"/>
    <property type="match status" value="1"/>
</dbReference>
<proteinExistence type="predicted"/>
<accession>A0AAV8SYM3</accession>
<dbReference type="InterPro" id="IPR036047">
    <property type="entry name" value="F-box-like_dom_sf"/>
</dbReference>
<sequence length="369" mass="42463">MSVYLPEEIMEQILARLPPRAALRCGATSKQVYSLINRSGFISKTLSYTLLSRNPSSQVFILSNHRDLGSSICSLYLDPYTVDDYIHDIPSPFPTDKAYRCKLIDSIHGLVCVVVKFVCPSLDPAEIYIWNPLIRRYIKTPKCSLIGSDPRLVFGFGFDSIRNDYKVIVIGCHREVFSEFRIQLYSSKEGSWRDINEQWLNSSGIYLSKFPSRRFLNGVIHWLALGEDDESLILCFDVSRETFKTMKLPYNDLYRTKLFQIGESLACFHRHAPVFGIWLMEDYGVESSWTKIYSFEYPGFSPSILGIKEDGDFLMASHCLKRRKELFWFNTENCAITETGIRVHPFFLHLSSYTQSLILMDKESGALSC</sequence>
<dbReference type="NCBIfam" id="TIGR01640">
    <property type="entry name" value="F_box_assoc_1"/>
    <property type="match status" value="1"/>
</dbReference>
<keyword evidence="3" id="KW-1185">Reference proteome</keyword>
<dbReference type="SUPFAM" id="SSF81383">
    <property type="entry name" value="F-box domain"/>
    <property type="match status" value="1"/>
</dbReference>
<comment type="caution">
    <text evidence="2">The sequence shown here is derived from an EMBL/GenBank/DDBJ whole genome shotgun (WGS) entry which is preliminary data.</text>
</comment>
<evidence type="ECO:0000313" key="3">
    <source>
        <dbReference type="Proteomes" id="UP001159364"/>
    </source>
</evidence>
<dbReference type="InterPro" id="IPR050796">
    <property type="entry name" value="SCF_F-box_component"/>
</dbReference>
<dbReference type="SMART" id="SM00256">
    <property type="entry name" value="FBOX"/>
    <property type="match status" value="1"/>
</dbReference>
<dbReference type="Pfam" id="PF08268">
    <property type="entry name" value="FBA_3"/>
    <property type="match status" value="1"/>
</dbReference>
<dbReference type="Pfam" id="PF12937">
    <property type="entry name" value="F-box-like"/>
    <property type="match status" value="1"/>
</dbReference>